<dbReference type="STRING" id="641238.SAMN04490244_101299"/>
<dbReference type="EMBL" id="FOGU01000001">
    <property type="protein sequence ID" value="SER50748.1"/>
    <property type="molecule type" value="Genomic_DNA"/>
</dbReference>
<evidence type="ECO:0000259" key="2">
    <source>
        <dbReference type="Pfam" id="PF12728"/>
    </source>
</evidence>
<name>A0A1H9PRK9_9RHOB</name>
<evidence type="ECO:0000256" key="1">
    <source>
        <dbReference type="SAM" id="MobiDB-lite"/>
    </source>
</evidence>
<dbReference type="RefSeq" id="WP_092687274.1">
    <property type="nucleotide sequence ID" value="NZ_FOGU01000001.1"/>
</dbReference>
<proteinExistence type="predicted"/>
<dbReference type="AlphaFoldDB" id="A0A1H9PRK9"/>
<dbReference type="InterPro" id="IPR009061">
    <property type="entry name" value="DNA-bd_dom_put_sf"/>
</dbReference>
<protein>
    <submittedName>
        <fullName evidence="3">Helix-turn-helix domain-containing protein</fullName>
    </submittedName>
</protein>
<gene>
    <name evidence="3" type="ORF">SAMN04490244_101299</name>
</gene>
<dbReference type="SUPFAM" id="SSF46955">
    <property type="entry name" value="Putative DNA-binding domain"/>
    <property type="match status" value="1"/>
</dbReference>
<dbReference type="InterPro" id="IPR041657">
    <property type="entry name" value="HTH_17"/>
</dbReference>
<dbReference type="OrthoDB" id="8452166at2"/>
<feature type="domain" description="Helix-turn-helix" evidence="2">
    <location>
        <begin position="32"/>
        <end position="76"/>
    </location>
</feature>
<accession>A0A1H9PRK9</accession>
<keyword evidence="4" id="KW-1185">Reference proteome</keyword>
<dbReference type="Pfam" id="PF12728">
    <property type="entry name" value="HTH_17"/>
    <property type="match status" value="1"/>
</dbReference>
<evidence type="ECO:0000313" key="3">
    <source>
        <dbReference type="EMBL" id="SER50748.1"/>
    </source>
</evidence>
<dbReference type="Gene3D" id="1.10.238.160">
    <property type="match status" value="1"/>
</dbReference>
<sequence>MPAQHIRERESAHQAAPPAKPRLVGYVSDTRLAELLDCSASTIRDYCKRGLLPKPYRIGGMTRWKWTEVETMIEGRTGSGEEEDPILRASRGT</sequence>
<evidence type="ECO:0000313" key="4">
    <source>
        <dbReference type="Proteomes" id="UP000198885"/>
    </source>
</evidence>
<reference evidence="3 4" key="1">
    <citation type="submission" date="2016-10" db="EMBL/GenBank/DDBJ databases">
        <authorList>
            <person name="de Groot N.N."/>
        </authorList>
    </citation>
    <scope>NUCLEOTIDE SEQUENCE [LARGE SCALE GENOMIC DNA]</scope>
    <source>
        <strain evidence="3 4">DSM 23042</strain>
    </source>
</reference>
<dbReference type="Proteomes" id="UP000198885">
    <property type="component" value="Unassembled WGS sequence"/>
</dbReference>
<feature type="compositionally biased region" description="Basic and acidic residues" evidence="1">
    <location>
        <begin position="1"/>
        <end position="12"/>
    </location>
</feature>
<feature type="region of interest" description="Disordered" evidence="1">
    <location>
        <begin position="1"/>
        <end position="21"/>
    </location>
</feature>
<organism evidence="3 4">
    <name type="scientific">Tranquillimonas rosea</name>
    <dbReference type="NCBI Taxonomy" id="641238"/>
    <lineage>
        <taxon>Bacteria</taxon>
        <taxon>Pseudomonadati</taxon>
        <taxon>Pseudomonadota</taxon>
        <taxon>Alphaproteobacteria</taxon>
        <taxon>Rhodobacterales</taxon>
        <taxon>Roseobacteraceae</taxon>
        <taxon>Tranquillimonas</taxon>
    </lineage>
</organism>